<feature type="region of interest" description="Disordered" evidence="1">
    <location>
        <begin position="1"/>
        <end position="83"/>
    </location>
</feature>
<evidence type="ECO:0000259" key="2">
    <source>
        <dbReference type="PROSITE" id="PS51159"/>
    </source>
</evidence>
<dbReference type="PANTHER" id="PTHR12307">
    <property type="entry name" value="PROTEIN PHOSPHATASE 1 REGULATORY SUBUNIT"/>
    <property type="match status" value="1"/>
</dbReference>
<dbReference type="InterPro" id="IPR050782">
    <property type="entry name" value="PP1_regulatory_subunit_3"/>
</dbReference>
<dbReference type="Gene3D" id="2.60.40.2440">
    <property type="entry name" value="Carbohydrate binding type-21 domain"/>
    <property type="match status" value="1"/>
</dbReference>
<feature type="compositionally biased region" description="Basic and acidic residues" evidence="1">
    <location>
        <begin position="52"/>
        <end position="70"/>
    </location>
</feature>
<reference evidence="3 4" key="1">
    <citation type="journal article" date="2020" name="ISME J.">
        <title>Uncovering the hidden diversity of litter-decomposition mechanisms in mushroom-forming fungi.</title>
        <authorList>
            <person name="Floudas D."/>
            <person name="Bentzer J."/>
            <person name="Ahren D."/>
            <person name="Johansson T."/>
            <person name="Persson P."/>
            <person name="Tunlid A."/>
        </authorList>
    </citation>
    <scope>NUCLEOTIDE SEQUENCE [LARGE SCALE GENOMIC DNA]</scope>
    <source>
        <strain evidence="3 4">CBS 406.79</strain>
    </source>
</reference>
<dbReference type="PANTHER" id="PTHR12307:SF36">
    <property type="entry name" value="GLYCOGEN-BINDING SUBUNIT 76A"/>
    <property type="match status" value="1"/>
</dbReference>
<dbReference type="EMBL" id="JAACJN010000100">
    <property type="protein sequence ID" value="KAF5374571.1"/>
    <property type="molecule type" value="Genomic_DNA"/>
</dbReference>
<feature type="compositionally biased region" description="Low complexity" evidence="1">
    <location>
        <begin position="28"/>
        <end position="42"/>
    </location>
</feature>
<dbReference type="OrthoDB" id="1881at2759"/>
<evidence type="ECO:0000313" key="4">
    <source>
        <dbReference type="Proteomes" id="UP000518752"/>
    </source>
</evidence>
<name>A0A8H5LZ01_9AGAR</name>
<dbReference type="Proteomes" id="UP000518752">
    <property type="component" value="Unassembled WGS sequence"/>
</dbReference>
<dbReference type="AlphaFoldDB" id="A0A8H5LZ01"/>
<dbReference type="PROSITE" id="PS51159">
    <property type="entry name" value="CBM21"/>
    <property type="match status" value="1"/>
</dbReference>
<dbReference type="InterPro" id="IPR005036">
    <property type="entry name" value="CBM21_dom"/>
</dbReference>
<dbReference type="Pfam" id="PF03370">
    <property type="entry name" value="CBM_21"/>
    <property type="match status" value="1"/>
</dbReference>
<dbReference type="InterPro" id="IPR038175">
    <property type="entry name" value="CBM21_dom_sf"/>
</dbReference>
<keyword evidence="4" id="KW-1185">Reference proteome</keyword>
<comment type="caution">
    <text evidence="3">The sequence shown here is derived from an EMBL/GenBank/DDBJ whole genome shotgun (WGS) entry which is preliminary data.</text>
</comment>
<feature type="domain" description="CBM21" evidence="2">
    <location>
        <begin position="132"/>
        <end position="280"/>
    </location>
</feature>
<evidence type="ECO:0000256" key="1">
    <source>
        <dbReference type="SAM" id="MobiDB-lite"/>
    </source>
</evidence>
<dbReference type="GO" id="GO:0008157">
    <property type="term" value="F:protein phosphatase 1 binding"/>
    <property type="evidence" value="ECO:0007669"/>
    <property type="project" value="TreeGrafter"/>
</dbReference>
<evidence type="ECO:0000313" key="3">
    <source>
        <dbReference type="EMBL" id="KAF5374571.1"/>
    </source>
</evidence>
<organism evidence="3 4">
    <name type="scientific">Collybiopsis confluens</name>
    <dbReference type="NCBI Taxonomy" id="2823264"/>
    <lineage>
        <taxon>Eukaryota</taxon>
        <taxon>Fungi</taxon>
        <taxon>Dikarya</taxon>
        <taxon>Basidiomycota</taxon>
        <taxon>Agaricomycotina</taxon>
        <taxon>Agaricomycetes</taxon>
        <taxon>Agaricomycetidae</taxon>
        <taxon>Agaricales</taxon>
        <taxon>Marasmiineae</taxon>
        <taxon>Omphalotaceae</taxon>
        <taxon>Collybiopsis</taxon>
    </lineage>
</organism>
<dbReference type="GO" id="GO:0000164">
    <property type="term" value="C:protein phosphatase type 1 complex"/>
    <property type="evidence" value="ECO:0007669"/>
    <property type="project" value="TreeGrafter"/>
</dbReference>
<protein>
    <recommendedName>
        <fullName evidence="2">CBM21 domain-containing protein</fullName>
    </recommendedName>
</protein>
<gene>
    <name evidence="3" type="ORF">D9757_010181</name>
</gene>
<accession>A0A8H5LZ01</accession>
<proteinExistence type="predicted"/>
<sequence>MPDASLSCREETRNEKETDRDRKRLWGSSSSRSANKGRSARAQTEVAMETDEFSRWLHSTDKRKGHEEGNSRSSSFPEESGHLVRIQRTGAGLTFARENRDRAYVNTRKELVIPHPVPRPESLRDALLGSVNILLEDIYLDTSPLQDENDTLALEGTFLVRNIVFEKNVFALFTMDGWATFHEVRGQWTGSRGKSHLASLAAPAFSSSGLGPGLHITRTLGDLIAAFPSFADPNKEDSSEWDRFTFKISVPPAVMTGPGCVVEFVGRFTVGNVGSEWWDN</sequence>
<feature type="compositionally biased region" description="Basic and acidic residues" evidence="1">
    <location>
        <begin position="8"/>
        <end position="24"/>
    </location>
</feature>